<proteinExistence type="predicted"/>
<accession>A0A485LXE0</accession>
<dbReference type="EMBL" id="CAADRM010000081">
    <property type="protein sequence ID" value="VFU13546.1"/>
    <property type="molecule type" value="Genomic_DNA"/>
</dbReference>
<gene>
    <name evidence="1" type="ORF">SCFA_20016</name>
</gene>
<organism evidence="1">
    <name type="scientific">anaerobic digester metagenome</name>
    <dbReference type="NCBI Taxonomy" id="1263854"/>
    <lineage>
        <taxon>unclassified sequences</taxon>
        <taxon>metagenomes</taxon>
        <taxon>ecological metagenomes</taxon>
    </lineage>
</organism>
<dbReference type="AlphaFoldDB" id="A0A485LXE0"/>
<name>A0A485LXE0_9ZZZZ</name>
<sequence length="56" mass="6642">MRTEREFERFGTDGRIEDNPVFETARVMYLYGVSLFYRCVHNQTSCCGGHSYKNNR</sequence>
<reference evidence="1" key="1">
    <citation type="submission" date="2019-03" db="EMBL/GenBank/DDBJ databases">
        <authorList>
            <person name="Hao L."/>
        </authorList>
    </citation>
    <scope>NUCLEOTIDE SEQUENCE</scope>
</reference>
<evidence type="ECO:0000313" key="1">
    <source>
        <dbReference type="EMBL" id="VFU13546.1"/>
    </source>
</evidence>
<protein>
    <submittedName>
        <fullName evidence="1">Uncharacterized protein</fullName>
    </submittedName>
</protein>